<dbReference type="GO" id="GO:0022625">
    <property type="term" value="C:cytosolic large ribosomal subunit"/>
    <property type="evidence" value="ECO:0007669"/>
    <property type="project" value="TreeGrafter"/>
</dbReference>
<dbReference type="InterPro" id="IPR020057">
    <property type="entry name" value="Ribosomal_bL25_b-dom"/>
</dbReference>
<comment type="function">
    <text evidence="5">This is one of the proteins that binds to the 5S RNA in the ribosome where it forms part of the central protuberance.</text>
</comment>
<dbReference type="Gene3D" id="2.40.240.10">
    <property type="entry name" value="Ribosomal Protein L25, Chain P"/>
    <property type="match status" value="1"/>
</dbReference>
<gene>
    <name evidence="5" type="primary">rplY</name>
    <name evidence="5" type="synonym">ctc</name>
    <name evidence="9" type="ORF">ATL40_2075</name>
</gene>
<keyword evidence="1 5" id="KW-0699">rRNA-binding</keyword>
<keyword evidence="10" id="KW-1185">Reference proteome</keyword>
<comment type="similarity">
    <text evidence="5">Belongs to the bacterial ribosomal protein bL25 family. CTC subfamily.</text>
</comment>
<dbReference type="GO" id="GO:0006412">
    <property type="term" value="P:translation"/>
    <property type="evidence" value="ECO:0007669"/>
    <property type="project" value="UniProtKB-UniRule"/>
</dbReference>
<feature type="compositionally biased region" description="Acidic residues" evidence="6">
    <location>
        <begin position="181"/>
        <end position="194"/>
    </location>
</feature>
<accession>A0A2A9D2K2</accession>
<dbReference type="AlphaFoldDB" id="A0A2A9D2K2"/>
<dbReference type="Proteomes" id="UP000224915">
    <property type="component" value="Unassembled WGS sequence"/>
</dbReference>
<evidence type="ECO:0000256" key="3">
    <source>
        <dbReference type="ARBA" id="ARBA00022980"/>
    </source>
</evidence>
<evidence type="ECO:0000256" key="4">
    <source>
        <dbReference type="ARBA" id="ARBA00023274"/>
    </source>
</evidence>
<dbReference type="EMBL" id="PDJD01000001">
    <property type="protein sequence ID" value="PFG20475.1"/>
    <property type="molecule type" value="Genomic_DNA"/>
</dbReference>
<evidence type="ECO:0000259" key="8">
    <source>
        <dbReference type="Pfam" id="PF14693"/>
    </source>
</evidence>
<evidence type="ECO:0000256" key="2">
    <source>
        <dbReference type="ARBA" id="ARBA00022884"/>
    </source>
</evidence>
<dbReference type="PANTHER" id="PTHR33284">
    <property type="entry name" value="RIBOSOMAL PROTEIN L25/GLN-TRNA SYNTHETASE, ANTI-CODON-BINDING DOMAIN-CONTAINING PROTEIN"/>
    <property type="match status" value="1"/>
</dbReference>
<dbReference type="InterPro" id="IPR011035">
    <property type="entry name" value="Ribosomal_bL25/Gln-tRNA_synth"/>
</dbReference>
<keyword evidence="3 5" id="KW-0689">Ribosomal protein</keyword>
<evidence type="ECO:0000313" key="9">
    <source>
        <dbReference type="EMBL" id="PFG20475.1"/>
    </source>
</evidence>
<dbReference type="GO" id="GO:0008097">
    <property type="term" value="F:5S rRNA binding"/>
    <property type="evidence" value="ECO:0007669"/>
    <property type="project" value="InterPro"/>
</dbReference>
<dbReference type="Gene3D" id="2.170.120.20">
    <property type="entry name" value="Ribosomal protein L25, beta domain"/>
    <property type="match status" value="1"/>
</dbReference>
<dbReference type="OrthoDB" id="5242980at2"/>
<evidence type="ECO:0000256" key="5">
    <source>
        <dbReference type="HAMAP-Rule" id="MF_01334"/>
    </source>
</evidence>
<keyword evidence="2 5" id="KW-0694">RNA-binding</keyword>
<comment type="caution">
    <text evidence="9">The sequence shown here is derived from an EMBL/GenBank/DDBJ whole genome shotgun (WGS) entry which is preliminary data.</text>
</comment>
<name>A0A2A9D2K2_9MICO</name>
<dbReference type="InterPro" id="IPR037121">
    <property type="entry name" value="Ribosomal_bL25_C"/>
</dbReference>
<reference evidence="9 10" key="1">
    <citation type="submission" date="2017-10" db="EMBL/GenBank/DDBJ databases">
        <title>Sequencing the genomes of 1000 actinobacteria strains.</title>
        <authorList>
            <person name="Klenk H.-P."/>
        </authorList>
    </citation>
    <scope>NUCLEOTIDE SEQUENCE [LARGE SCALE GENOMIC DNA]</scope>
    <source>
        <strain evidence="9 10">DSM 21801</strain>
    </source>
</reference>
<proteinExistence type="inferred from homology"/>
<dbReference type="NCBIfam" id="NF004131">
    <property type="entry name" value="PRK05618.2-1"/>
    <property type="match status" value="1"/>
</dbReference>
<dbReference type="Pfam" id="PF01386">
    <property type="entry name" value="Ribosomal_L25p"/>
    <property type="match status" value="1"/>
</dbReference>
<evidence type="ECO:0000259" key="7">
    <source>
        <dbReference type="Pfam" id="PF01386"/>
    </source>
</evidence>
<dbReference type="NCBIfam" id="TIGR00731">
    <property type="entry name" value="bL25_bact_ctc"/>
    <property type="match status" value="1"/>
</dbReference>
<dbReference type="GO" id="GO:0003735">
    <property type="term" value="F:structural constituent of ribosome"/>
    <property type="evidence" value="ECO:0007669"/>
    <property type="project" value="InterPro"/>
</dbReference>
<evidence type="ECO:0000256" key="6">
    <source>
        <dbReference type="SAM" id="MobiDB-lite"/>
    </source>
</evidence>
<dbReference type="InterPro" id="IPR029751">
    <property type="entry name" value="Ribosomal_L25_dom"/>
</dbReference>
<dbReference type="InterPro" id="IPR020930">
    <property type="entry name" value="Ribosomal_uL5_bac-type"/>
</dbReference>
<keyword evidence="4 5" id="KW-0687">Ribonucleoprotein</keyword>
<protein>
    <recommendedName>
        <fullName evidence="5">Large ribosomal subunit protein bL25</fullName>
    </recommendedName>
    <alternativeName>
        <fullName evidence="5">General stress protein CTC</fullName>
    </alternativeName>
</protein>
<dbReference type="PANTHER" id="PTHR33284:SF1">
    <property type="entry name" value="RIBOSOMAL PROTEIN L25_GLN-TRNA SYNTHETASE, ANTI-CODON-BINDING DOMAIN-CONTAINING PROTEIN"/>
    <property type="match status" value="1"/>
</dbReference>
<dbReference type="Pfam" id="PF14693">
    <property type="entry name" value="Ribosomal_TL5_C"/>
    <property type="match status" value="1"/>
</dbReference>
<sequence>MAEKIPATLRTEFGKGAARRIRRDNKIPAVLYGHGEAPTHLTLPGHETFLIIKDNINALLELSFEGKSELALVKDVQRDVLSQEIEHLDLLLVRRGEKVSVEVYVVVEGESAPGTIHTLDLQTLTVEADAMAIPESIHVSVEGLEDGTIVRVGDLDLPEGSSTDVDPETIVVSVSTPRGEEESEDEDEAGEGEAGEAGSQD</sequence>
<evidence type="ECO:0000313" key="10">
    <source>
        <dbReference type="Proteomes" id="UP000224915"/>
    </source>
</evidence>
<feature type="domain" description="Large ribosomal subunit protein bL25 L25" evidence="7">
    <location>
        <begin position="6"/>
        <end position="90"/>
    </location>
</feature>
<dbReference type="InterPro" id="IPR001021">
    <property type="entry name" value="Ribosomal_bL25_long"/>
</dbReference>
<evidence type="ECO:0000256" key="1">
    <source>
        <dbReference type="ARBA" id="ARBA00022730"/>
    </source>
</evidence>
<dbReference type="CDD" id="cd00495">
    <property type="entry name" value="Ribosomal_L25_TL5_CTC"/>
    <property type="match status" value="1"/>
</dbReference>
<feature type="domain" description="Large ribosomal subunit protein bL25 beta" evidence="8">
    <location>
        <begin position="98"/>
        <end position="178"/>
    </location>
</feature>
<dbReference type="RefSeq" id="WP_098469445.1">
    <property type="nucleotide sequence ID" value="NZ_PDJD01000001.1"/>
</dbReference>
<organism evidence="9 10">
    <name type="scientific">Serinibacter salmoneus</name>
    <dbReference type="NCBI Taxonomy" id="556530"/>
    <lineage>
        <taxon>Bacteria</taxon>
        <taxon>Bacillati</taxon>
        <taxon>Actinomycetota</taxon>
        <taxon>Actinomycetes</taxon>
        <taxon>Micrococcales</taxon>
        <taxon>Beutenbergiaceae</taxon>
        <taxon>Serinibacter</taxon>
    </lineage>
</organism>
<dbReference type="HAMAP" id="MF_01334">
    <property type="entry name" value="Ribosomal_bL25_CTC"/>
    <property type="match status" value="1"/>
</dbReference>
<dbReference type="SUPFAM" id="SSF50715">
    <property type="entry name" value="Ribosomal protein L25-like"/>
    <property type="match status" value="1"/>
</dbReference>
<dbReference type="InterPro" id="IPR020056">
    <property type="entry name" value="Rbsml_bL25/Gln-tRNA_synth_N"/>
</dbReference>
<comment type="subunit">
    <text evidence="5">Part of the 50S ribosomal subunit; part of the 5S rRNA/L5/L18/L25 subcomplex. Contacts the 5S rRNA. Binds to the 5S rRNA independently of L5 and L18.</text>
</comment>
<feature type="region of interest" description="Disordered" evidence="6">
    <location>
        <begin position="155"/>
        <end position="201"/>
    </location>
</feature>